<dbReference type="GeneID" id="301459642"/>
<dbReference type="Proteomes" id="UP001183582">
    <property type="component" value="Unassembled WGS sequence"/>
</dbReference>
<dbReference type="AlphaFoldDB" id="A0AAJ2HME5"/>
<dbReference type="RefSeq" id="WP_310892255.1">
    <property type="nucleotide sequence ID" value="NZ_BAAAGR010000008.1"/>
</dbReference>
<evidence type="ECO:0000313" key="2">
    <source>
        <dbReference type="Proteomes" id="UP001183582"/>
    </source>
</evidence>
<comment type="caution">
    <text evidence="1">The sequence shown here is derived from an EMBL/GenBank/DDBJ whole genome shotgun (WGS) entry which is preliminary data.</text>
</comment>
<evidence type="ECO:0000313" key="1">
    <source>
        <dbReference type="EMBL" id="MDS0246979.1"/>
    </source>
</evidence>
<gene>
    <name evidence="1" type="ORF">KZC50_15380</name>
</gene>
<sequence length="98" mass="10348">MIAQALGHGNTVAASILGITDGHGSARIADYLTAHVTLALVLGGIEESTSRRNWRGPDARTAAYLNTLAAWGYTLTPVERIAAMLPTENTDTDAQPED</sequence>
<organism evidence="1 2">
    <name type="scientific">Microbacterium aurantiacum</name>
    <dbReference type="NCBI Taxonomy" id="162393"/>
    <lineage>
        <taxon>Bacteria</taxon>
        <taxon>Bacillati</taxon>
        <taxon>Actinomycetota</taxon>
        <taxon>Actinomycetes</taxon>
        <taxon>Micrococcales</taxon>
        <taxon>Microbacteriaceae</taxon>
        <taxon>Microbacterium</taxon>
    </lineage>
</organism>
<name>A0AAJ2HME5_9MICO</name>
<reference evidence="1 2" key="1">
    <citation type="submission" date="2021-06" db="EMBL/GenBank/DDBJ databases">
        <title>Genome-based taxonomic framework of Microbacterium strains isolated from marine environment, the description of four new species and reclassification of four preexisting species.</title>
        <authorList>
            <person name="Lee S.D."/>
            <person name="Kim S.-M."/>
            <person name="Byeon Y.-S."/>
            <person name="Yang H.L."/>
            <person name="Kim I.S."/>
        </authorList>
    </citation>
    <scope>NUCLEOTIDE SEQUENCE [LARGE SCALE GENOMIC DNA]</scope>
    <source>
        <strain evidence="1 2">KACC 20514</strain>
    </source>
</reference>
<dbReference type="EMBL" id="JAHWXH010000005">
    <property type="protein sequence ID" value="MDS0246979.1"/>
    <property type="molecule type" value="Genomic_DNA"/>
</dbReference>
<proteinExistence type="predicted"/>
<protein>
    <submittedName>
        <fullName evidence="1">Uncharacterized protein</fullName>
    </submittedName>
</protein>
<accession>A0AAJ2HME5</accession>